<dbReference type="CDD" id="cd06259">
    <property type="entry name" value="YdcF-like"/>
    <property type="match status" value="1"/>
</dbReference>
<evidence type="ECO:0000259" key="1">
    <source>
        <dbReference type="Pfam" id="PF02698"/>
    </source>
</evidence>
<comment type="caution">
    <text evidence="2">The sequence shown here is derived from an EMBL/GenBank/DDBJ whole genome shotgun (WGS) entry which is preliminary data.</text>
</comment>
<evidence type="ECO:0000313" key="2">
    <source>
        <dbReference type="EMBL" id="MBM7560684.1"/>
    </source>
</evidence>
<organism evidence="2 3">
    <name type="scientific">Fusibacter tunisiensis</name>
    <dbReference type="NCBI Taxonomy" id="1008308"/>
    <lineage>
        <taxon>Bacteria</taxon>
        <taxon>Bacillati</taxon>
        <taxon>Bacillota</taxon>
        <taxon>Clostridia</taxon>
        <taxon>Eubacteriales</taxon>
        <taxon>Eubacteriales Family XII. Incertae Sedis</taxon>
        <taxon>Fusibacter</taxon>
    </lineage>
</organism>
<dbReference type="Proteomes" id="UP000767854">
    <property type="component" value="Unassembled WGS sequence"/>
</dbReference>
<dbReference type="InterPro" id="IPR003848">
    <property type="entry name" value="DUF218"/>
</dbReference>
<accession>A0ABS2MMQ7</accession>
<feature type="domain" description="DUF218" evidence="1">
    <location>
        <begin position="50"/>
        <end position="169"/>
    </location>
</feature>
<dbReference type="EMBL" id="JAFBDT010000001">
    <property type="protein sequence ID" value="MBM7560684.1"/>
    <property type="molecule type" value="Genomic_DNA"/>
</dbReference>
<name>A0ABS2MMQ7_9FIRM</name>
<dbReference type="RefSeq" id="WP_204661262.1">
    <property type="nucleotide sequence ID" value="NZ_JAFBDT010000001.1"/>
</dbReference>
<reference evidence="2 3" key="1">
    <citation type="submission" date="2021-01" db="EMBL/GenBank/DDBJ databases">
        <title>Genomic Encyclopedia of Type Strains, Phase IV (KMG-IV): sequencing the most valuable type-strain genomes for metagenomic binning, comparative biology and taxonomic classification.</title>
        <authorList>
            <person name="Goeker M."/>
        </authorList>
    </citation>
    <scope>NUCLEOTIDE SEQUENCE [LARGE SCALE GENOMIC DNA]</scope>
    <source>
        <strain evidence="2 3">DSM 24436</strain>
    </source>
</reference>
<dbReference type="Pfam" id="PF02698">
    <property type="entry name" value="DUF218"/>
    <property type="match status" value="1"/>
</dbReference>
<dbReference type="PANTHER" id="PTHR30336">
    <property type="entry name" value="INNER MEMBRANE PROTEIN, PROBABLE PERMEASE"/>
    <property type="match status" value="1"/>
</dbReference>
<proteinExistence type="predicted"/>
<protein>
    <submittedName>
        <fullName evidence="2">Vancomycin permeability regulator SanA</fullName>
    </submittedName>
</protein>
<dbReference type="PANTHER" id="PTHR30336:SF6">
    <property type="entry name" value="INTEGRAL MEMBRANE PROTEIN"/>
    <property type="match status" value="1"/>
</dbReference>
<dbReference type="InterPro" id="IPR051599">
    <property type="entry name" value="Cell_Envelope_Assoc"/>
</dbReference>
<keyword evidence="3" id="KW-1185">Reference proteome</keyword>
<sequence>MKIFFKKLMLFLMILVISVGLVSVLINIHVISSTKNCIISPETASVLNADAILVLGAAVRPDKTPSPMLQDRLNQGIDLYNLKASNRVLVSGDNSTIHYDEVTVMKNYILASGIPSEDVFKDHAGFNTYNSMFRAKEIFRVNRVIIVTQEYHLYRAIYIAKHLGMDAYGVASNPRIYSGQSARDFREFLARVKDFFLSIVKPDSVFLGDEIPISGNGNLY</sequence>
<evidence type="ECO:0000313" key="3">
    <source>
        <dbReference type="Proteomes" id="UP000767854"/>
    </source>
</evidence>
<gene>
    <name evidence="2" type="ORF">JOC49_000193</name>
</gene>